<accession>A0A8S1XMJ6</accession>
<dbReference type="Proteomes" id="UP000689195">
    <property type="component" value="Unassembled WGS sequence"/>
</dbReference>
<dbReference type="OrthoDB" id="291229at2759"/>
<organism evidence="1 2">
    <name type="scientific">Paramecium pentaurelia</name>
    <dbReference type="NCBI Taxonomy" id="43138"/>
    <lineage>
        <taxon>Eukaryota</taxon>
        <taxon>Sar</taxon>
        <taxon>Alveolata</taxon>
        <taxon>Ciliophora</taxon>
        <taxon>Intramacronucleata</taxon>
        <taxon>Oligohymenophorea</taxon>
        <taxon>Peniculida</taxon>
        <taxon>Parameciidae</taxon>
        <taxon>Paramecium</taxon>
    </lineage>
</organism>
<evidence type="ECO:0000313" key="2">
    <source>
        <dbReference type="Proteomes" id="UP000689195"/>
    </source>
</evidence>
<reference evidence="1" key="1">
    <citation type="submission" date="2021-01" db="EMBL/GenBank/DDBJ databases">
        <authorList>
            <consortium name="Genoscope - CEA"/>
            <person name="William W."/>
        </authorList>
    </citation>
    <scope>NUCLEOTIDE SEQUENCE</scope>
</reference>
<gene>
    <name evidence="1" type="ORF">PPENT_87.1.T1290114</name>
</gene>
<dbReference type="AlphaFoldDB" id="A0A8S1XMJ6"/>
<dbReference type="EMBL" id="CAJJDO010000129">
    <property type="protein sequence ID" value="CAD8201948.1"/>
    <property type="molecule type" value="Genomic_DNA"/>
</dbReference>
<sequence>MLKLKREYFRNSIQKLAREEIFKKKRIVTNNNYNHESNPFNEKLNQLFESELTISDIAKQLEQLYEEYKLFPERNTLVLAQIKILSMKVATMKIQEHINDFYNSIKNNILPELIKYCSQTYADDVNTVELTNNSLWILINLTLADDCVNYLLDYGNGYFLEQINFLIKSKYEVIVHRVFELIFNMTVEEQACDRILLDSNFNEAFLHRLKRQNSEIIMNLAASIIKNFCNNFRNENLQKILDFIFYCIRFESVNGLSYMITDEYCAQFLTFYRGLCLKLFTHPNHSINFINYLSSHSSNEVLDLLLDYPIVDELIRIKNSNHQVKVYSTFSNLATHQPFHNELRVLFQDIYEQYEKSDLKMKLELGYFVSTYIINCDPTFYGDLINNGVINLLVDFFREIYDPKAIYLALQAVLHLFMNENSKQIFEKLGGFKQLEKLRQNDNIIELASRLN</sequence>
<name>A0A8S1XMJ6_9CILI</name>
<protein>
    <submittedName>
        <fullName evidence="1">Uncharacterized protein</fullName>
    </submittedName>
</protein>
<evidence type="ECO:0000313" key="1">
    <source>
        <dbReference type="EMBL" id="CAD8201948.1"/>
    </source>
</evidence>
<proteinExistence type="predicted"/>
<comment type="caution">
    <text evidence="1">The sequence shown here is derived from an EMBL/GenBank/DDBJ whole genome shotgun (WGS) entry which is preliminary data.</text>
</comment>
<keyword evidence="2" id="KW-1185">Reference proteome</keyword>